<feature type="region of interest" description="Disordered" evidence="5">
    <location>
        <begin position="1107"/>
        <end position="1172"/>
    </location>
</feature>
<organism evidence="8 9">
    <name type="scientific">Limosilactobacillus pontis</name>
    <dbReference type="NCBI Taxonomy" id="35787"/>
    <lineage>
        <taxon>Bacteria</taxon>
        <taxon>Bacillati</taxon>
        <taxon>Bacillota</taxon>
        <taxon>Bacilli</taxon>
        <taxon>Lactobacillales</taxon>
        <taxon>Lactobacillaceae</taxon>
        <taxon>Limosilactobacillus</taxon>
    </lineage>
</organism>
<feature type="domain" description="Gram-positive cocci surface proteins LPxTG" evidence="7">
    <location>
        <begin position="1161"/>
        <end position="1197"/>
    </location>
</feature>
<dbReference type="RefSeq" id="WP_104688693.1">
    <property type="nucleotide sequence ID" value="NZ_JBKTHY010000002.1"/>
</dbReference>
<evidence type="ECO:0000256" key="6">
    <source>
        <dbReference type="SAM" id="Phobius"/>
    </source>
</evidence>
<dbReference type="AlphaFoldDB" id="A0A2J6NMA1"/>
<dbReference type="PROSITE" id="PS50847">
    <property type="entry name" value="GRAM_POS_ANCHORING"/>
    <property type="match status" value="1"/>
</dbReference>
<dbReference type="EMBL" id="PNFV01000005">
    <property type="protein sequence ID" value="PMB82444.1"/>
    <property type="molecule type" value="Genomic_DNA"/>
</dbReference>
<keyword evidence="6" id="KW-0472">Membrane</keyword>
<evidence type="ECO:0000256" key="2">
    <source>
        <dbReference type="ARBA" id="ARBA00022525"/>
    </source>
</evidence>
<dbReference type="Gene3D" id="3.10.20.470">
    <property type="match status" value="3"/>
</dbReference>
<keyword evidence="6" id="KW-1133">Transmembrane helix</keyword>
<evidence type="ECO:0000256" key="3">
    <source>
        <dbReference type="ARBA" id="ARBA00022729"/>
    </source>
</evidence>
<evidence type="ECO:0000256" key="4">
    <source>
        <dbReference type="ARBA" id="ARBA00023088"/>
    </source>
</evidence>
<comment type="caution">
    <text evidence="8">The sequence shown here is derived from an EMBL/GenBank/DDBJ whole genome shotgun (WGS) entry which is preliminary data.</text>
</comment>
<dbReference type="Proteomes" id="UP000239920">
    <property type="component" value="Unassembled WGS sequence"/>
</dbReference>
<dbReference type="InterPro" id="IPR041558">
    <property type="entry name" value="MucBP_2"/>
</dbReference>
<dbReference type="Pfam" id="PF17966">
    <property type="entry name" value="Muc_B2"/>
    <property type="match status" value="3"/>
</dbReference>
<feature type="compositionally biased region" description="Polar residues" evidence="5">
    <location>
        <begin position="1150"/>
        <end position="1163"/>
    </location>
</feature>
<dbReference type="InterPro" id="IPR019931">
    <property type="entry name" value="LPXTG_anchor"/>
</dbReference>
<feature type="compositionally biased region" description="Polar residues" evidence="5">
    <location>
        <begin position="1123"/>
        <end position="1142"/>
    </location>
</feature>
<feature type="transmembrane region" description="Helical" evidence="6">
    <location>
        <begin position="21"/>
        <end position="42"/>
    </location>
</feature>
<reference evidence="8 9" key="1">
    <citation type="submission" date="2017-09" db="EMBL/GenBank/DDBJ databases">
        <title>Bacterial strain isolated from the female urinary microbiota.</title>
        <authorList>
            <person name="Thomas-White K."/>
            <person name="Kumar N."/>
            <person name="Forster S."/>
            <person name="Putonti C."/>
            <person name="Lawley T."/>
            <person name="Wolfe A.J."/>
        </authorList>
    </citation>
    <scope>NUCLEOTIDE SEQUENCE [LARGE SCALE GENOMIC DNA]</scope>
    <source>
        <strain evidence="8 9">UMB0683</strain>
    </source>
</reference>
<keyword evidence="6" id="KW-0812">Transmembrane</keyword>
<feature type="compositionally biased region" description="Polar residues" evidence="5">
    <location>
        <begin position="447"/>
        <end position="457"/>
    </location>
</feature>
<feature type="region of interest" description="Disordered" evidence="5">
    <location>
        <begin position="590"/>
        <end position="613"/>
    </location>
</feature>
<proteinExistence type="predicted"/>
<accession>A0A2J6NMA1</accession>
<evidence type="ECO:0000256" key="5">
    <source>
        <dbReference type="SAM" id="MobiDB-lite"/>
    </source>
</evidence>
<feature type="region of interest" description="Disordered" evidence="5">
    <location>
        <begin position="791"/>
        <end position="814"/>
    </location>
</feature>
<dbReference type="InterPro" id="IPR005877">
    <property type="entry name" value="YSIRK_signal_dom"/>
</dbReference>
<keyword evidence="4" id="KW-0572">Peptidoglycan-anchor</keyword>
<gene>
    <name evidence="8" type="ORF">CK797_05165</name>
</gene>
<protein>
    <recommendedName>
        <fullName evidence="7">Gram-positive cocci surface proteins LPxTG domain-containing protein</fullName>
    </recommendedName>
</protein>
<feature type="compositionally biased region" description="Polar residues" evidence="5">
    <location>
        <begin position="66"/>
        <end position="103"/>
    </location>
</feature>
<keyword evidence="3" id="KW-0732">Signal</keyword>
<dbReference type="NCBIfam" id="TIGR01168">
    <property type="entry name" value="YSIRK_signal"/>
    <property type="match status" value="1"/>
</dbReference>
<evidence type="ECO:0000259" key="7">
    <source>
        <dbReference type="PROSITE" id="PS50847"/>
    </source>
</evidence>
<evidence type="ECO:0000313" key="9">
    <source>
        <dbReference type="Proteomes" id="UP000239920"/>
    </source>
</evidence>
<evidence type="ECO:0000256" key="1">
    <source>
        <dbReference type="ARBA" id="ARBA00022512"/>
    </source>
</evidence>
<feature type="compositionally biased region" description="Low complexity" evidence="5">
    <location>
        <begin position="104"/>
        <end position="116"/>
    </location>
</feature>
<keyword evidence="1" id="KW-0134">Cell wall</keyword>
<feature type="region of interest" description="Disordered" evidence="5">
    <location>
        <begin position="66"/>
        <end position="122"/>
    </location>
</feature>
<dbReference type="Pfam" id="PF17965">
    <property type="entry name" value="MucBP_2"/>
    <property type="match status" value="3"/>
</dbReference>
<dbReference type="Pfam" id="PF04650">
    <property type="entry name" value="YSIRK_signal"/>
    <property type="match status" value="1"/>
</dbReference>
<evidence type="ECO:0000313" key="8">
    <source>
        <dbReference type="EMBL" id="PMB82444.1"/>
    </source>
</evidence>
<name>A0A2J6NMA1_9LACO</name>
<feature type="compositionally biased region" description="Basic and acidic residues" evidence="5">
    <location>
        <begin position="1107"/>
        <end position="1122"/>
    </location>
</feature>
<dbReference type="Gene3D" id="2.60.40.4300">
    <property type="match status" value="3"/>
</dbReference>
<dbReference type="InterPro" id="IPR041495">
    <property type="entry name" value="Mub_B2"/>
</dbReference>
<feature type="region of interest" description="Disordered" evidence="5">
    <location>
        <begin position="442"/>
        <end position="463"/>
    </location>
</feature>
<feature type="region of interest" description="Disordered" evidence="5">
    <location>
        <begin position="993"/>
        <end position="1014"/>
    </location>
</feature>
<keyword evidence="2" id="KW-0964">Secreted</keyword>
<dbReference type="OrthoDB" id="2328564at2"/>
<sequence>MAKRNRELLLQSGTNEKQRWAIRKLSIGVVSVFIGTSLFFLIDSNTRVNADSISNELSGQTIIQDSTSNSLDQPVSEQESASPTTGNQEAKAESTNHSNNQETASNKSASNNNSSENSEDNYVAVETKQLAQTSNRAGGDGEISTDSISENKTKLAKANADTTAVPGFSVTDPEYPSEMYRDPNPEHYSFLWVGQTGNGYQTVISTNRNGDGQIHVFELDQSNTVLNSFDLDKNQSRTSRQTGVTYFNDEYAGLVRAGSPRRWTLKYEVSGGKSDHPYNAISFIVPRLNTQVTSYHDEDGNDIIDNNSEKIESVVQRGLDGQKYTTTGTKLINGYYAKAPSNAQGTMSPYGKIGSKYEKNWHDGYIAEFTQINNAGDMSVQMYREDRQGNRTPVNRPMIIKPGDIDVYSGVNNIYLRSIYVPQTIDIRYVYKKLGNTVPVDEDNNPFKGNTPTQYPNDPNDPTKAGKVVIPQYEGYTPKINGVPVGPDGFIPTDPGEDTMVVYTANPATALVRFVDDTDSRNLTNVELNGKTEKTIDFGKANAQLKFYLDRGYKLVTSEIPTMETKFDTKDDTDGPSQVFVVHLEHDTVTVTPDNPVDPGDKINPNDPDSPTYTPDQAKVTEDHSLTVHYVGAPNNPADNQQHSHWTREVTIDKVTGKTISSTDWTTTDSYAAVKSPEITGYTPDKEVVNEPTVREDQEVTVTYTANSATALVRFIDETENRNLSNIESKGKTGETIDFDKANAQLKFYLDRGYKLVANEIPTTETKFDTSDDTDGPSQVFIVRLEHDTVTVTPDNPVDPGDKINPNDPDSPTYTPDQAKVTEDHSLTVHYVGAPNNPADNQQHSHWTREVTIDKVTGKTISSTDWVTTDSYVAVKTPEIAGYTPDKEVVNEPTVRENREVTVTYTANSATALVRFIDNTENRNLADLESKGKTGETIDFDKANAQLKFYLDRGYKLVANEIPTTETKFDTSDDTDGPSQIFIVRLEHDTITVTPDNPVEPDDKINPNDPDSPTYTPDQANVVEDHTLTIHYVGTPNNPADNLQHSRWTREVTIDKVTGKTISSTDWTTTDSYAAVKSPEIAGYAPYKEVVDEPTVREDRVITVTYVKKDQELPVPPEDDKPSQNNQEQPKPNETTNNQPKQGNKLPDQIVNSKTTDTKTLPQTGVGPDNNQALLGSLLLSLAVFLGLPYKKKQRTK</sequence>